<evidence type="ECO:0000256" key="6">
    <source>
        <dbReference type="SAM" id="Phobius"/>
    </source>
</evidence>
<evidence type="ECO:0000313" key="8">
    <source>
        <dbReference type="Proteomes" id="UP000580654"/>
    </source>
</evidence>
<keyword evidence="8" id="KW-1185">Reference proteome</keyword>
<feature type="transmembrane region" description="Helical" evidence="6">
    <location>
        <begin position="127"/>
        <end position="144"/>
    </location>
</feature>
<gene>
    <name evidence="7" type="ORF">FHS87_000310</name>
</gene>
<dbReference type="Pfam" id="PF03706">
    <property type="entry name" value="LPG_synthase_TM"/>
    <property type="match status" value="1"/>
</dbReference>
<evidence type="ECO:0000256" key="3">
    <source>
        <dbReference type="ARBA" id="ARBA00022692"/>
    </source>
</evidence>
<proteinExistence type="predicted"/>
<protein>
    <submittedName>
        <fullName evidence="7">Putative membrane protein</fullName>
    </submittedName>
</protein>
<keyword evidence="3 6" id="KW-0812">Transmembrane</keyword>
<evidence type="ECO:0000256" key="1">
    <source>
        <dbReference type="ARBA" id="ARBA00004651"/>
    </source>
</evidence>
<evidence type="ECO:0000256" key="5">
    <source>
        <dbReference type="ARBA" id="ARBA00023136"/>
    </source>
</evidence>
<evidence type="ECO:0000256" key="4">
    <source>
        <dbReference type="ARBA" id="ARBA00022989"/>
    </source>
</evidence>
<dbReference type="RefSeq" id="WP_184513093.1">
    <property type="nucleotide sequence ID" value="NZ_JACIJD010000001.1"/>
</dbReference>
<keyword evidence="2" id="KW-1003">Cell membrane</keyword>
<feature type="transmembrane region" description="Helical" evidence="6">
    <location>
        <begin position="150"/>
        <end position="169"/>
    </location>
</feature>
<sequence>MILTTAVSLLVGLAIAAALIATNDPAAILRLLLDTGWWMAAVLVLNVAQIFASGLGWGPLIEDPRRPGVLGLAWLRWIRVSANALLPIVQAMGELIRAQLLVRHGVAKVRVIASLAIDLGTEMASQIVFSLLGLAVLLMIPHATGSSTTLWAVVGTALGAGTTGVFIAAQRWGLFRVVETMLPKLAARAGWTSLGELSGLHDTVVGLYGQPGRLWRSGLWHFASWLIGVLETWAAMQAVGIEAGLAEALVIESLGQAVRSAGFFIPGAIGVQEGGYVLICGLFGIPPDRAIALVLVRRIRDIILGLPGVISWRWSVATTPAAPAEARAGSHP</sequence>
<dbReference type="InterPro" id="IPR022791">
    <property type="entry name" value="L-PG_synthase/AglD"/>
</dbReference>
<comment type="caution">
    <text evidence="7">The sequence shown here is derived from an EMBL/GenBank/DDBJ whole genome shotgun (WGS) entry which is preliminary data.</text>
</comment>
<keyword evidence="5 6" id="KW-0472">Membrane</keyword>
<comment type="subcellular location">
    <subcellularLocation>
        <location evidence="1">Cell membrane</location>
        <topology evidence="1">Multi-pass membrane protein</topology>
    </subcellularLocation>
</comment>
<evidence type="ECO:0000313" key="7">
    <source>
        <dbReference type="EMBL" id="MBB5692299.1"/>
    </source>
</evidence>
<dbReference type="EMBL" id="JACIJD010000001">
    <property type="protein sequence ID" value="MBB5692299.1"/>
    <property type="molecule type" value="Genomic_DNA"/>
</dbReference>
<accession>A0A840Y0F7</accession>
<dbReference type="GO" id="GO:0005886">
    <property type="term" value="C:plasma membrane"/>
    <property type="evidence" value="ECO:0007669"/>
    <property type="project" value="UniProtKB-SubCell"/>
</dbReference>
<dbReference type="NCBIfam" id="TIGR03476">
    <property type="entry name" value="HpnL"/>
    <property type="match status" value="1"/>
</dbReference>
<dbReference type="Proteomes" id="UP000580654">
    <property type="component" value="Unassembled WGS sequence"/>
</dbReference>
<evidence type="ECO:0000256" key="2">
    <source>
        <dbReference type="ARBA" id="ARBA00022475"/>
    </source>
</evidence>
<dbReference type="PANTHER" id="PTHR39087">
    <property type="entry name" value="UPF0104 MEMBRANE PROTEIN MJ1595"/>
    <property type="match status" value="1"/>
</dbReference>
<reference evidence="7 8" key="1">
    <citation type="submission" date="2020-08" db="EMBL/GenBank/DDBJ databases">
        <title>Genomic Encyclopedia of Type Strains, Phase IV (KMG-IV): sequencing the most valuable type-strain genomes for metagenomic binning, comparative biology and taxonomic classification.</title>
        <authorList>
            <person name="Goeker M."/>
        </authorList>
    </citation>
    <scope>NUCLEOTIDE SEQUENCE [LARGE SCALE GENOMIC DNA]</scope>
    <source>
        <strain evidence="7 8">DSM 25622</strain>
    </source>
</reference>
<dbReference type="AlphaFoldDB" id="A0A840Y0F7"/>
<dbReference type="PANTHER" id="PTHR39087:SF2">
    <property type="entry name" value="UPF0104 MEMBRANE PROTEIN MJ1595"/>
    <property type="match status" value="1"/>
</dbReference>
<organism evidence="7 8">
    <name type="scientific">Muricoccus pecuniae</name>
    <dbReference type="NCBI Taxonomy" id="693023"/>
    <lineage>
        <taxon>Bacteria</taxon>
        <taxon>Pseudomonadati</taxon>
        <taxon>Pseudomonadota</taxon>
        <taxon>Alphaproteobacteria</taxon>
        <taxon>Acetobacterales</taxon>
        <taxon>Roseomonadaceae</taxon>
        <taxon>Muricoccus</taxon>
    </lineage>
</organism>
<name>A0A840Y0F7_9PROT</name>
<keyword evidence="4 6" id="KW-1133">Transmembrane helix</keyword>
<feature type="transmembrane region" description="Helical" evidence="6">
    <location>
        <begin position="37"/>
        <end position="57"/>
    </location>
</feature>